<keyword evidence="2" id="KW-1185">Reference proteome</keyword>
<reference evidence="1 2" key="1">
    <citation type="journal article" date="2019" name="Commun. Biol.">
        <title>The bagworm genome reveals a unique fibroin gene that provides high tensile strength.</title>
        <authorList>
            <person name="Kono N."/>
            <person name="Nakamura H."/>
            <person name="Ohtoshi R."/>
            <person name="Tomita M."/>
            <person name="Numata K."/>
            <person name="Arakawa K."/>
        </authorList>
    </citation>
    <scope>NUCLEOTIDE SEQUENCE [LARGE SCALE GENOMIC DNA]</scope>
</reference>
<proteinExistence type="predicted"/>
<name>A0A4C1UP58_EUMVA</name>
<protein>
    <submittedName>
        <fullName evidence="1">Uncharacterized protein</fullName>
    </submittedName>
</protein>
<dbReference type="EMBL" id="BGZK01000204">
    <property type="protein sequence ID" value="GBP28228.1"/>
    <property type="molecule type" value="Genomic_DNA"/>
</dbReference>
<evidence type="ECO:0000313" key="1">
    <source>
        <dbReference type="EMBL" id="GBP28228.1"/>
    </source>
</evidence>
<dbReference type="AlphaFoldDB" id="A0A4C1UP58"/>
<sequence length="168" mass="18918">MWLTGTVIVRSQCVYGPGRIGEPHWSGFVGHVPRIATINESMPAGETRFAWSPPHDRLRKRAIAFVMFESSGLVWVLMDHLVSQIGPSRPCGYCAEQANKFALGAISPALYVRENRTRADVSRRLTAAHFSIWLANMRRPVCLCVRPRPDLVAVKKSPWSPSPYGRRY</sequence>
<comment type="caution">
    <text evidence="1">The sequence shown here is derived from an EMBL/GenBank/DDBJ whole genome shotgun (WGS) entry which is preliminary data.</text>
</comment>
<gene>
    <name evidence="1" type="ORF">EVAR_19076_1</name>
</gene>
<evidence type="ECO:0000313" key="2">
    <source>
        <dbReference type="Proteomes" id="UP000299102"/>
    </source>
</evidence>
<dbReference type="Proteomes" id="UP000299102">
    <property type="component" value="Unassembled WGS sequence"/>
</dbReference>
<accession>A0A4C1UP58</accession>
<organism evidence="1 2">
    <name type="scientific">Eumeta variegata</name>
    <name type="common">Bagworm moth</name>
    <name type="synonym">Eumeta japonica</name>
    <dbReference type="NCBI Taxonomy" id="151549"/>
    <lineage>
        <taxon>Eukaryota</taxon>
        <taxon>Metazoa</taxon>
        <taxon>Ecdysozoa</taxon>
        <taxon>Arthropoda</taxon>
        <taxon>Hexapoda</taxon>
        <taxon>Insecta</taxon>
        <taxon>Pterygota</taxon>
        <taxon>Neoptera</taxon>
        <taxon>Endopterygota</taxon>
        <taxon>Lepidoptera</taxon>
        <taxon>Glossata</taxon>
        <taxon>Ditrysia</taxon>
        <taxon>Tineoidea</taxon>
        <taxon>Psychidae</taxon>
        <taxon>Oiketicinae</taxon>
        <taxon>Eumeta</taxon>
    </lineage>
</organism>